<name>A0A7R8YMI9_HERIL</name>
<dbReference type="PANTHER" id="PTHR36694:SF11">
    <property type="entry name" value="LP21121P-RELATED"/>
    <property type="match status" value="1"/>
</dbReference>
<evidence type="ECO:0000256" key="1">
    <source>
        <dbReference type="SAM" id="Phobius"/>
    </source>
</evidence>
<dbReference type="EMBL" id="LR899009">
    <property type="protein sequence ID" value="CAD7078226.1"/>
    <property type="molecule type" value="Genomic_DNA"/>
</dbReference>
<feature type="transmembrane region" description="Helical" evidence="1">
    <location>
        <begin position="18"/>
        <end position="38"/>
    </location>
</feature>
<dbReference type="PANTHER" id="PTHR36694">
    <property type="entry name" value="PASIFLORA 1, ISOFORM A-RELATED"/>
    <property type="match status" value="1"/>
</dbReference>
<dbReference type="AlphaFoldDB" id="A0A7R8YMI9"/>
<keyword evidence="1" id="KW-0812">Transmembrane</keyword>
<accession>A0A7R8YMI9</accession>
<gene>
    <name evidence="2" type="ORF">HERILL_LOCUS1506</name>
</gene>
<evidence type="ECO:0000313" key="2">
    <source>
        <dbReference type="EMBL" id="CAD7078226.1"/>
    </source>
</evidence>
<feature type="transmembrane region" description="Helical" evidence="1">
    <location>
        <begin position="44"/>
        <end position="66"/>
    </location>
</feature>
<keyword evidence="1" id="KW-1133">Transmembrane helix</keyword>
<dbReference type="OrthoDB" id="8118226at2759"/>
<organism evidence="2 3">
    <name type="scientific">Hermetia illucens</name>
    <name type="common">Black soldier fly</name>
    <dbReference type="NCBI Taxonomy" id="343691"/>
    <lineage>
        <taxon>Eukaryota</taxon>
        <taxon>Metazoa</taxon>
        <taxon>Ecdysozoa</taxon>
        <taxon>Arthropoda</taxon>
        <taxon>Hexapoda</taxon>
        <taxon>Insecta</taxon>
        <taxon>Pterygota</taxon>
        <taxon>Neoptera</taxon>
        <taxon>Endopterygota</taxon>
        <taxon>Diptera</taxon>
        <taxon>Brachycera</taxon>
        <taxon>Stratiomyomorpha</taxon>
        <taxon>Stratiomyidae</taxon>
        <taxon>Hermetiinae</taxon>
        <taxon>Hermetia</taxon>
    </lineage>
</organism>
<keyword evidence="3" id="KW-1185">Reference proteome</keyword>
<keyword evidence="1" id="KW-0472">Membrane</keyword>
<protein>
    <submittedName>
        <fullName evidence="2">Uncharacterized protein</fullName>
    </submittedName>
</protein>
<dbReference type="Proteomes" id="UP000594454">
    <property type="component" value="Chromosome 1"/>
</dbReference>
<feature type="transmembrane region" description="Helical" evidence="1">
    <location>
        <begin position="78"/>
        <end position="98"/>
    </location>
</feature>
<reference evidence="2 3" key="1">
    <citation type="submission" date="2020-11" db="EMBL/GenBank/DDBJ databases">
        <authorList>
            <person name="Wallbank WR R."/>
            <person name="Pardo Diaz C."/>
            <person name="Kozak K."/>
            <person name="Martin S."/>
            <person name="Jiggins C."/>
            <person name="Moest M."/>
            <person name="Warren A I."/>
            <person name="Generalovic N T."/>
            <person name="Byers J.R.P. K."/>
            <person name="Montejo-Kovacevich G."/>
            <person name="Yen C E."/>
        </authorList>
    </citation>
    <scope>NUCLEOTIDE SEQUENCE [LARGE SCALE GENOMIC DNA]</scope>
</reference>
<evidence type="ECO:0000313" key="3">
    <source>
        <dbReference type="Proteomes" id="UP000594454"/>
    </source>
</evidence>
<dbReference type="InParanoid" id="A0A7R8YMI9"/>
<sequence>MLPFESCCFCCKLETGAYVLGILGLVACMAYTMLFSVAVVYVNYAWLIGLVFPGAFFLAFLLLIIGTNRRNKWLALPYILLASIATAVNALVVIYLIISNDQDPSAALVIVGISVISIPFGVQNVLSMISLFMKFNSEGTKGLKDEDY</sequence>
<proteinExistence type="predicted"/>
<feature type="transmembrane region" description="Helical" evidence="1">
    <location>
        <begin position="104"/>
        <end position="126"/>
    </location>
</feature>